<proteinExistence type="inferred from homology"/>
<evidence type="ECO:0000313" key="9">
    <source>
        <dbReference type="Proteomes" id="UP001595914"/>
    </source>
</evidence>
<evidence type="ECO:0000256" key="5">
    <source>
        <dbReference type="ARBA" id="ARBA00023315"/>
    </source>
</evidence>
<dbReference type="RefSeq" id="WP_378419545.1">
    <property type="nucleotide sequence ID" value="NZ_JBHSFO010000014.1"/>
</dbReference>
<gene>
    <name evidence="8" type="ORF">ACFO6S_19075</name>
</gene>
<evidence type="ECO:0000256" key="1">
    <source>
        <dbReference type="ARBA" id="ARBA00004184"/>
    </source>
</evidence>
<dbReference type="EMBL" id="JBHSFO010000014">
    <property type="protein sequence ID" value="MFC4605807.1"/>
    <property type="molecule type" value="Genomic_DNA"/>
</dbReference>
<evidence type="ECO:0000259" key="7">
    <source>
        <dbReference type="SMART" id="SM00563"/>
    </source>
</evidence>
<evidence type="ECO:0000256" key="2">
    <source>
        <dbReference type="ARBA" id="ARBA00007937"/>
    </source>
</evidence>
<dbReference type="SMART" id="SM00563">
    <property type="entry name" value="PlsC"/>
    <property type="match status" value="1"/>
</dbReference>
<organism evidence="8 9">
    <name type="scientific">Rhodococcus kronopolitis</name>
    <dbReference type="NCBI Taxonomy" id="1460226"/>
    <lineage>
        <taxon>Bacteria</taxon>
        <taxon>Bacillati</taxon>
        <taxon>Actinomycetota</taxon>
        <taxon>Actinomycetes</taxon>
        <taxon>Mycobacteriales</taxon>
        <taxon>Nocardiaceae</taxon>
        <taxon>Rhodococcus</taxon>
    </lineage>
</organism>
<dbReference type="NCBIfam" id="NF002886">
    <property type="entry name" value="PRK03355.1"/>
    <property type="match status" value="1"/>
</dbReference>
<comment type="subcellular location">
    <subcellularLocation>
        <location evidence="1">Endomembrane system</location>
        <topology evidence="1">Peripheral membrane protein</topology>
    </subcellularLocation>
</comment>
<dbReference type="GO" id="GO:0004366">
    <property type="term" value="F:glycerol-3-phosphate O-acyltransferase activity"/>
    <property type="evidence" value="ECO:0007669"/>
    <property type="project" value="UniProtKB-EC"/>
</dbReference>
<evidence type="ECO:0000256" key="6">
    <source>
        <dbReference type="SAM" id="MobiDB-lite"/>
    </source>
</evidence>
<keyword evidence="5 8" id="KW-0012">Acyltransferase</keyword>
<dbReference type="Pfam" id="PF19277">
    <property type="entry name" value="GPAT_C"/>
    <property type="match status" value="1"/>
</dbReference>
<protein>
    <submittedName>
        <fullName evidence="8">Glycerol-3-phosphate 1-O-acyltransferase</fullName>
        <ecNumber evidence="8">2.3.1.15</ecNumber>
    </submittedName>
</protein>
<accession>A0ABV9FW11</accession>
<dbReference type="SUPFAM" id="SSF69593">
    <property type="entry name" value="Glycerol-3-phosphate (1)-acyltransferase"/>
    <property type="match status" value="1"/>
</dbReference>
<evidence type="ECO:0000256" key="4">
    <source>
        <dbReference type="ARBA" id="ARBA00023136"/>
    </source>
</evidence>
<evidence type="ECO:0000256" key="3">
    <source>
        <dbReference type="ARBA" id="ARBA00022679"/>
    </source>
</evidence>
<comment type="caution">
    <text evidence="8">The sequence shown here is derived from an EMBL/GenBank/DDBJ whole genome shotgun (WGS) entry which is preliminary data.</text>
</comment>
<name>A0ABV9FW11_9NOCA</name>
<dbReference type="EC" id="2.3.1.15" evidence="8"/>
<dbReference type="InterPro" id="IPR045520">
    <property type="entry name" value="GPAT/DHAPAT_C"/>
</dbReference>
<feature type="region of interest" description="Disordered" evidence="6">
    <location>
        <begin position="751"/>
        <end position="775"/>
    </location>
</feature>
<dbReference type="PANTHER" id="PTHR12563">
    <property type="entry name" value="GLYCEROL-3-PHOSPHATE ACYLTRANSFERASE"/>
    <property type="match status" value="1"/>
</dbReference>
<evidence type="ECO:0000313" key="8">
    <source>
        <dbReference type="EMBL" id="MFC4605807.1"/>
    </source>
</evidence>
<reference evidence="9" key="1">
    <citation type="journal article" date="2019" name="Int. J. Syst. Evol. Microbiol.">
        <title>The Global Catalogue of Microorganisms (GCM) 10K type strain sequencing project: providing services to taxonomists for standard genome sequencing and annotation.</title>
        <authorList>
            <consortium name="The Broad Institute Genomics Platform"/>
            <consortium name="The Broad Institute Genome Sequencing Center for Infectious Disease"/>
            <person name="Wu L."/>
            <person name="Ma J."/>
        </authorList>
    </citation>
    <scope>NUCLEOTIDE SEQUENCE [LARGE SCALE GENOMIC DNA]</scope>
    <source>
        <strain evidence="9">CCUG 54520</strain>
    </source>
</reference>
<keyword evidence="9" id="KW-1185">Reference proteome</keyword>
<dbReference type="InterPro" id="IPR041728">
    <property type="entry name" value="GPAT/DHAPAT_LPLAT"/>
</dbReference>
<dbReference type="Proteomes" id="UP001595914">
    <property type="component" value="Unassembled WGS sequence"/>
</dbReference>
<sequence length="775" mass="87522">MSESATRQRVYLTETMTEAEAGVLRTWLAGQSTGSGTHPTAVAITDRTLADLSQRTDDPLLSPLRVVWMPDADRRRNVAVRLREALAPRDPLHPGRGAQRRVLRTDPSRARVIEGEPAPLSDLERRLEASGGGSLPEYIRRQAALALERAELRLLGGQYKVSRFVVDEITDTRRFTTGTLELAEKLDIPIGEVDQRTRAALEELVATQSRQAIAVWDRLGRYFSRAYRIDVDTSRFEELRTLNKEHSLVFLPSHRSYLDPLVLRPALLANGLPLNHVMGGLNVSFWPIGPISKRSGTVFIRRQFGTDEVYKWSLREYMRYLLTKRFNLEWYIEGGRGRTGKLRPPRFGLLNYLTKAFRVSGASDVYLVPVALSYDQLYEVGAMAAEAHGAEKKPEGLRWLVGYVRAQGQRNGVAHVTIGRPLSLAEALRQEDDQRLAIQKAAFEVCHRINEVTPVTASSLAMFAFLGIEDRALTVDELGFILGPLVDYVTARGLPTAGDVDLHDPRVIRKALFTHVDSGVLKRFDRGDERVYYLGKDQHLVAAFYRNNTIHFMVVRAIAELVLQAAVDDHFPDPIADGWAEAKRIRDLFKFEFFFSDRDTFEKEMRTELSLIDPGWEAGLADPRYAENMLASVRPYLAHRVLQPFAEAYQVVADELVRLPVSKQFDEKAFTAHCLDVAQQRRLRQQIASSESVSSELFATALKLARNRDLVESVDDGVRDRRASFAEEIRVLVDRLRRIRGLAHARLDLMREPTPGDLRSVPTDEPEPPAEEAGR</sequence>
<feature type="domain" description="Phospholipid/glycerol acyltransferase" evidence="7">
    <location>
        <begin position="248"/>
        <end position="375"/>
    </location>
</feature>
<dbReference type="Pfam" id="PF01553">
    <property type="entry name" value="Acyltransferase"/>
    <property type="match status" value="1"/>
</dbReference>
<comment type="similarity">
    <text evidence="2">Belongs to the GPAT/DAPAT family.</text>
</comment>
<dbReference type="CDD" id="cd07993">
    <property type="entry name" value="LPLAT_DHAPAT-like"/>
    <property type="match status" value="1"/>
</dbReference>
<dbReference type="PANTHER" id="PTHR12563:SF17">
    <property type="entry name" value="DIHYDROXYACETONE PHOSPHATE ACYLTRANSFERASE"/>
    <property type="match status" value="1"/>
</dbReference>
<keyword evidence="4" id="KW-0472">Membrane</keyword>
<keyword evidence="3 8" id="KW-0808">Transferase</keyword>
<dbReference type="InterPro" id="IPR022284">
    <property type="entry name" value="GPAT/DHAPAT"/>
</dbReference>
<dbReference type="InterPro" id="IPR002123">
    <property type="entry name" value="Plipid/glycerol_acylTrfase"/>
</dbReference>
<feature type="compositionally biased region" description="Acidic residues" evidence="6">
    <location>
        <begin position="764"/>
        <end position="775"/>
    </location>
</feature>